<protein>
    <submittedName>
        <fullName evidence="3">Uncharacterized protein</fullName>
    </submittedName>
</protein>
<feature type="region of interest" description="Disordered" evidence="2">
    <location>
        <begin position="65"/>
        <end position="90"/>
    </location>
</feature>
<evidence type="ECO:0000256" key="2">
    <source>
        <dbReference type="SAM" id="MobiDB-lite"/>
    </source>
</evidence>
<feature type="compositionally biased region" description="Basic and acidic residues" evidence="2">
    <location>
        <begin position="495"/>
        <end position="513"/>
    </location>
</feature>
<dbReference type="EMBL" id="BKCJ010010633">
    <property type="protein sequence ID" value="GEU92454.1"/>
    <property type="molecule type" value="Genomic_DNA"/>
</dbReference>
<feature type="region of interest" description="Disordered" evidence="2">
    <location>
        <begin position="495"/>
        <end position="559"/>
    </location>
</feature>
<gene>
    <name evidence="3" type="ORF">Tci_064432</name>
</gene>
<proteinExistence type="predicted"/>
<dbReference type="GO" id="GO:0008270">
    <property type="term" value="F:zinc ion binding"/>
    <property type="evidence" value="ECO:0007669"/>
    <property type="project" value="InterPro"/>
</dbReference>
<evidence type="ECO:0000256" key="1">
    <source>
        <dbReference type="SAM" id="Coils"/>
    </source>
</evidence>
<feature type="region of interest" description="Disordered" evidence="2">
    <location>
        <begin position="833"/>
        <end position="853"/>
    </location>
</feature>
<dbReference type="Gene3D" id="4.10.60.10">
    <property type="entry name" value="Zinc finger, CCHC-type"/>
    <property type="match status" value="1"/>
</dbReference>
<dbReference type="GO" id="GO:0003676">
    <property type="term" value="F:nucleic acid binding"/>
    <property type="evidence" value="ECO:0007669"/>
    <property type="project" value="InterPro"/>
</dbReference>
<feature type="compositionally biased region" description="Basic and acidic residues" evidence="2">
    <location>
        <begin position="635"/>
        <end position="649"/>
    </location>
</feature>
<sequence>MTTSSYPKRTRLTLAMLLGKFLQRKQGSSRNLLLPNSRLSLLLPNNLLNRINELRELPKRPLMPPTTSVVIRDTSDKSVSKKKAPAKTGRGKGIELLSDAALLEEAQTKKALKKIKRQTHNIQASGSSEGDNFESEVSDEPTGKTKDTSEGTGVKPRVPDVFKDDSSNSNNDSCGDSKEESDNDRNEYDNNDDNGNNDDGHNDAQMFEEEDNDVIKDLYGDLNITQGLKDTDLTNAQQGGEDQLNSSHVSGKLLNLDDLSLNINSLMNTSTIPPPPPPIYPSSHPTTIPQQQTPDSTTTTTYPTTTLLEIPNFTSLFQFDQRVSALETKVSEFNQTSQFAEAVSLIPSIIDNYLASKHKKEVNLAVQLQSNKLKEEAEAKNQEFINQVDSTMKQIIKEKVKGQVSKIMPQIEKYVTESLGAEVLVRSINQPQTSYAVAASLSEFELKKILIKKMETNKSINKLDNQKNLYNALVEAYNSDKDIFTSYGDVVTLKRGQDDQNKDEDPSVRSDRGTKRRKSSKDDKPSKGSKTKESKSSSSSKGTQSQHKSLSTSTQAEEPKFKLRTQRCIRIKEINDIEEMDLRWQMAMLTMRARRFLQKIGRKLTVNGNETIGFDKSNVKCYNYHKRGHFARECKAPRNQDKKNQESSRRSVPIETSTSTALMSCDDLGGYDWSDHAEEGHNYALMAFVSSSSDLEKSELMVLGYKMGLESVEERLEFYKTNKSIYLQDIKVLKVKIQIGEIAIRELRKKLEIAQREKDGIQLNVDKFEHASKNLNKLIECQIVDNCKRLGYENYNSVPPPYIGNFMPPTPDLSFTGLDEFVNKPIVENCKAKSSEEEPKVVRKNDDAPIIKK</sequence>
<feature type="coiled-coil region" evidence="1">
    <location>
        <begin position="363"/>
        <end position="394"/>
    </location>
</feature>
<feature type="coiled-coil region" evidence="1">
    <location>
        <begin position="737"/>
        <end position="771"/>
    </location>
</feature>
<dbReference type="SUPFAM" id="SSF57756">
    <property type="entry name" value="Retrovirus zinc finger-like domains"/>
    <property type="match status" value="1"/>
</dbReference>
<organism evidence="3">
    <name type="scientific">Tanacetum cinerariifolium</name>
    <name type="common">Dalmatian daisy</name>
    <name type="synonym">Chrysanthemum cinerariifolium</name>
    <dbReference type="NCBI Taxonomy" id="118510"/>
    <lineage>
        <taxon>Eukaryota</taxon>
        <taxon>Viridiplantae</taxon>
        <taxon>Streptophyta</taxon>
        <taxon>Embryophyta</taxon>
        <taxon>Tracheophyta</taxon>
        <taxon>Spermatophyta</taxon>
        <taxon>Magnoliopsida</taxon>
        <taxon>eudicotyledons</taxon>
        <taxon>Gunneridae</taxon>
        <taxon>Pentapetalae</taxon>
        <taxon>asterids</taxon>
        <taxon>campanulids</taxon>
        <taxon>Asterales</taxon>
        <taxon>Asteraceae</taxon>
        <taxon>Asteroideae</taxon>
        <taxon>Anthemideae</taxon>
        <taxon>Anthemidinae</taxon>
        <taxon>Tanacetum</taxon>
    </lineage>
</organism>
<feature type="compositionally biased region" description="Basic and acidic residues" evidence="2">
    <location>
        <begin position="175"/>
        <end position="188"/>
    </location>
</feature>
<reference evidence="3" key="1">
    <citation type="journal article" date="2019" name="Sci. Rep.">
        <title>Draft genome of Tanacetum cinerariifolium, the natural source of mosquito coil.</title>
        <authorList>
            <person name="Yamashiro T."/>
            <person name="Shiraishi A."/>
            <person name="Satake H."/>
            <person name="Nakayama K."/>
        </authorList>
    </citation>
    <scope>NUCLEOTIDE SEQUENCE</scope>
</reference>
<feature type="compositionally biased region" description="Basic and acidic residues" evidence="2">
    <location>
        <begin position="157"/>
        <end position="166"/>
    </location>
</feature>
<evidence type="ECO:0000313" key="3">
    <source>
        <dbReference type="EMBL" id="GEU92454.1"/>
    </source>
</evidence>
<name>A0A6L2P6I3_TANCI</name>
<feature type="region of interest" description="Disordered" evidence="2">
    <location>
        <begin position="114"/>
        <end position="204"/>
    </location>
</feature>
<comment type="caution">
    <text evidence="3">The sequence shown here is derived from an EMBL/GenBank/DDBJ whole genome shotgun (WGS) entry which is preliminary data.</text>
</comment>
<feature type="region of interest" description="Disordered" evidence="2">
    <location>
        <begin position="635"/>
        <end position="656"/>
    </location>
</feature>
<feature type="compositionally biased region" description="Basic and acidic residues" evidence="2">
    <location>
        <begin position="520"/>
        <end position="535"/>
    </location>
</feature>
<dbReference type="InterPro" id="IPR036875">
    <property type="entry name" value="Znf_CCHC_sf"/>
</dbReference>
<feature type="compositionally biased region" description="Low complexity" evidence="2">
    <location>
        <begin position="536"/>
        <end position="549"/>
    </location>
</feature>
<feature type="compositionally biased region" description="Polar residues" evidence="2">
    <location>
        <begin position="120"/>
        <end position="130"/>
    </location>
</feature>
<dbReference type="AlphaFoldDB" id="A0A6L2P6I3"/>
<accession>A0A6L2P6I3</accession>
<keyword evidence="1" id="KW-0175">Coiled coil</keyword>
<feature type="region of interest" description="Disordered" evidence="2">
    <location>
        <begin position="281"/>
        <end position="302"/>
    </location>
</feature>